<dbReference type="EMBL" id="JBBPBK010000014">
    <property type="protein sequence ID" value="KAK9270876.1"/>
    <property type="molecule type" value="Genomic_DNA"/>
</dbReference>
<evidence type="ECO:0000256" key="5">
    <source>
        <dbReference type="ARBA" id="ARBA00022729"/>
    </source>
</evidence>
<proteinExistence type="inferred from homology"/>
<dbReference type="FunFam" id="3.30.430.20:FF:000015">
    <property type="entry name" value="Cysteine-rich receptor-like protein kinase 3"/>
    <property type="match status" value="1"/>
</dbReference>
<accession>A0AAP0NF10</accession>
<evidence type="ECO:0000256" key="13">
    <source>
        <dbReference type="ARBA" id="ARBA00024184"/>
    </source>
</evidence>
<evidence type="ECO:0000256" key="2">
    <source>
        <dbReference type="ARBA" id="ARBA00022529"/>
    </source>
</evidence>
<feature type="region of interest" description="Disordered" evidence="15">
    <location>
        <begin position="144"/>
        <end position="165"/>
    </location>
</feature>
<evidence type="ECO:0000256" key="14">
    <source>
        <dbReference type="ARBA" id="ARBA00038393"/>
    </source>
</evidence>
<dbReference type="Pfam" id="PF01657">
    <property type="entry name" value="Stress-antifung"/>
    <property type="match status" value="1"/>
</dbReference>
<keyword evidence="18" id="KW-1185">Reference proteome</keyword>
<dbReference type="GO" id="GO:0009506">
    <property type="term" value="C:plasmodesma"/>
    <property type="evidence" value="ECO:0007669"/>
    <property type="project" value="UniProtKB-SubCell"/>
</dbReference>
<evidence type="ECO:0000256" key="1">
    <source>
        <dbReference type="ARBA" id="ARBA00004251"/>
    </source>
</evidence>
<protein>
    <recommendedName>
        <fullName evidence="16">Gnk2-homologous domain-containing protein</fullName>
    </recommendedName>
</protein>
<dbReference type="AlphaFoldDB" id="A0AAP0NF10"/>
<evidence type="ECO:0000313" key="18">
    <source>
        <dbReference type="Proteomes" id="UP001415857"/>
    </source>
</evidence>
<keyword evidence="6" id="KW-0430">Lectin</keyword>
<organism evidence="17 18">
    <name type="scientific">Liquidambar formosana</name>
    <name type="common">Formosan gum</name>
    <dbReference type="NCBI Taxonomy" id="63359"/>
    <lineage>
        <taxon>Eukaryota</taxon>
        <taxon>Viridiplantae</taxon>
        <taxon>Streptophyta</taxon>
        <taxon>Embryophyta</taxon>
        <taxon>Tracheophyta</taxon>
        <taxon>Spermatophyta</taxon>
        <taxon>Magnoliopsida</taxon>
        <taxon>eudicotyledons</taxon>
        <taxon>Gunneridae</taxon>
        <taxon>Pentapetalae</taxon>
        <taxon>Saxifragales</taxon>
        <taxon>Altingiaceae</taxon>
        <taxon>Liquidambar</taxon>
    </lineage>
</organism>
<evidence type="ECO:0000313" key="17">
    <source>
        <dbReference type="EMBL" id="KAK9270876.1"/>
    </source>
</evidence>
<evidence type="ECO:0000256" key="10">
    <source>
        <dbReference type="ARBA" id="ARBA00023022"/>
    </source>
</evidence>
<dbReference type="GO" id="GO:0031640">
    <property type="term" value="P:killing of cells of another organism"/>
    <property type="evidence" value="ECO:0007669"/>
    <property type="project" value="UniProtKB-KW"/>
</dbReference>
<evidence type="ECO:0000259" key="16">
    <source>
        <dbReference type="PROSITE" id="PS51473"/>
    </source>
</evidence>
<dbReference type="PANTHER" id="PTHR32080:SF54">
    <property type="entry name" value="GNK2-HOMOLOGOUS DOMAIN-CONTAINING PROTEIN"/>
    <property type="match status" value="1"/>
</dbReference>
<feature type="domain" description="Gnk2-homologous" evidence="16">
    <location>
        <begin position="35"/>
        <end position="138"/>
    </location>
</feature>
<evidence type="ECO:0000256" key="4">
    <source>
        <dbReference type="ARBA" id="ARBA00022581"/>
    </source>
</evidence>
<keyword evidence="10" id="KW-0044">Antibiotic</keyword>
<dbReference type="PROSITE" id="PS51473">
    <property type="entry name" value="GNK2"/>
    <property type="match status" value="1"/>
</dbReference>
<comment type="caution">
    <text evidence="17">The sequence shown here is derived from an EMBL/GenBank/DDBJ whole genome shotgun (WGS) entry which is preliminary data.</text>
</comment>
<dbReference type="InterPro" id="IPR002902">
    <property type="entry name" value="GNK2"/>
</dbReference>
<keyword evidence="8" id="KW-0611">Plant defense</keyword>
<dbReference type="CDD" id="cd23509">
    <property type="entry name" value="Gnk2-like"/>
    <property type="match status" value="1"/>
</dbReference>
<reference evidence="17 18" key="1">
    <citation type="journal article" date="2024" name="Plant J.">
        <title>Genome sequences and population genomics reveal climatic adaptation and genomic divergence between two closely related sweetgum species.</title>
        <authorList>
            <person name="Xu W.Q."/>
            <person name="Ren C.Q."/>
            <person name="Zhang X.Y."/>
            <person name="Comes H.P."/>
            <person name="Liu X.H."/>
            <person name="Li Y.G."/>
            <person name="Kettle C.J."/>
            <person name="Jalonen R."/>
            <person name="Gaisberger H."/>
            <person name="Ma Y.Z."/>
            <person name="Qiu Y.X."/>
        </authorList>
    </citation>
    <scope>NUCLEOTIDE SEQUENCE [LARGE SCALE GENOMIC DNA]</scope>
    <source>
        <strain evidence="17">Hangzhou</strain>
    </source>
</reference>
<comment type="similarity">
    <text evidence="14">Belongs to the cysteine-rich repeat secretory protein family. Plasmodesmata-located proteins (PDLD) subfamily.</text>
</comment>
<keyword evidence="12" id="KW-1015">Disulfide bond</keyword>
<gene>
    <name evidence="17" type="ORF">L1049_026462</name>
</gene>
<keyword evidence="4" id="KW-0945">Host-virus interaction</keyword>
<evidence type="ECO:0000256" key="9">
    <source>
        <dbReference type="ARBA" id="ARBA00022949"/>
    </source>
</evidence>
<dbReference type="Gene3D" id="3.30.430.20">
    <property type="entry name" value="Gnk2 domain, C-X8-C-X2-C motif"/>
    <property type="match status" value="1"/>
</dbReference>
<name>A0AAP0NF10_LIQFO</name>
<sequence length="165" mass="17902">MYTRIFGVRRFDEVAEEGRRGRREGEASRRRRCVGGGDKMVCGSKDFGGNQTVFNANAIKLVRNLSAEAPKNGGFFVGSVSNGNLLVYGLAQCWELVNGSTCEKCLANSLSKIGSCLSKEDGRVLNAGCYLRYSTQRFYNNSATDAKGGDEDDQVMNEGSPMADA</sequence>
<keyword evidence="2" id="KW-0929">Antimicrobial</keyword>
<dbReference type="GO" id="GO:0005886">
    <property type="term" value="C:plasma membrane"/>
    <property type="evidence" value="ECO:0007669"/>
    <property type="project" value="UniProtKB-SubCell"/>
</dbReference>
<evidence type="ECO:0000256" key="15">
    <source>
        <dbReference type="SAM" id="MobiDB-lite"/>
    </source>
</evidence>
<dbReference type="InterPro" id="IPR051378">
    <property type="entry name" value="Cell2Cell_Antifungal"/>
</dbReference>
<evidence type="ECO:0000256" key="3">
    <source>
        <dbReference type="ARBA" id="ARBA00022577"/>
    </source>
</evidence>
<dbReference type="GO" id="GO:0042742">
    <property type="term" value="P:defense response to bacterium"/>
    <property type="evidence" value="ECO:0007669"/>
    <property type="project" value="UniProtKB-KW"/>
</dbReference>
<keyword evidence="9" id="KW-0965">Cell junction</keyword>
<dbReference type="GO" id="GO:0005537">
    <property type="term" value="F:D-mannose binding"/>
    <property type="evidence" value="ECO:0007669"/>
    <property type="project" value="UniProtKB-KW"/>
</dbReference>
<dbReference type="PANTHER" id="PTHR32080">
    <property type="entry name" value="ANTIFUNGAL PROTEIN GINKBILOBIN-2-LIKE"/>
    <property type="match status" value="1"/>
</dbReference>
<evidence type="ECO:0000256" key="12">
    <source>
        <dbReference type="ARBA" id="ARBA00023157"/>
    </source>
</evidence>
<evidence type="ECO:0000256" key="11">
    <source>
        <dbReference type="ARBA" id="ARBA00023035"/>
    </source>
</evidence>
<evidence type="ECO:0000256" key="6">
    <source>
        <dbReference type="ARBA" id="ARBA00022734"/>
    </source>
</evidence>
<dbReference type="Proteomes" id="UP001415857">
    <property type="component" value="Unassembled WGS sequence"/>
</dbReference>
<dbReference type="InterPro" id="IPR038408">
    <property type="entry name" value="GNK2_sf"/>
</dbReference>
<keyword evidence="5" id="KW-0732">Signal</keyword>
<evidence type="ECO:0000256" key="7">
    <source>
        <dbReference type="ARBA" id="ARBA00022737"/>
    </source>
</evidence>
<comment type="subcellular location">
    <subcellularLocation>
        <location evidence="13">Cell junction</location>
        <location evidence="13">Plasmodesma</location>
    </subcellularLocation>
    <subcellularLocation>
        <location evidence="1">Cell membrane</location>
        <topology evidence="1">Single-pass type I membrane protein</topology>
    </subcellularLocation>
</comment>
<evidence type="ECO:0000256" key="8">
    <source>
        <dbReference type="ARBA" id="ARBA00022821"/>
    </source>
</evidence>
<keyword evidence="11" id="KW-0465">Mannose-binding</keyword>
<keyword evidence="7" id="KW-0677">Repeat</keyword>
<dbReference type="GO" id="GO:0050832">
    <property type="term" value="P:defense response to fungus"/>
    <property type="evidence" value="ECO:0007669"/>
    <property type="project" value="UniProtKB-KW"/>
</dbReference>
<keyword evidence="3" id="KW-0295">Fungicide</keyword>